<feature type="compositionally biased region" description="Basic and acidic residues" evidence="1">
    <location>
        <begin position="15"/>
        <end position="30"/>
    </location>
</feature>
<proteinExistence type="predicted"/>
<evidence type="ECO:0000256" key="1">
    <source>
        <dbReference type="SAM" id="MobiDB-lite"/>
    </source>
</evidence>
<keyword evidence="2" id="KW-1185">Reference proteome</keyword>
<dbReference type="Proteomes" id="UP000887565">
    <property type="component" value="Unplaced"/>
</dbReference>
<organism evidence="2 3">
    <name type="scientific">Romanomermis culicivorax</name>
    <name type="common">Nematode worm</name>
    <dbReference type="NCBI Taxonomy" id="13658"/>
    <lineage>
        <taxon>Eukaryota</taxon>
        <taxon>Metazoa</taxon>
        <taxon>Ecdysozoa</taxon>
        <taxon>Nematoda</taxon>
        <taxon>Enoplea</taxon>
        <taxon>Dorylaimia</taxon>
        <taxon>Mermithida</taxon>
        <taxon>Mermithoidea</taxon>
        <taxon>Mermithidae</taxon>
        <taxon>Romanomermis</taxon>
    </lineage>
</organism>
<reference evidence="3" key="1">
    <citation type="submission" date="2022-11" db="UniProtKB">
        <authorList>
            <consortium name="WormBaseParasite"/>
        </authorList>
    </citation>
    <scope>IDENTIFICATION</scope>
</reference>
<dbReference type="WBParaSite" id="nRc.2.0.1.t27852-RA">
    <property type="protein sequence ID" value="nRc.2.0.1.t27852-RA"/>
    <property type="gene ID" value="nRc.2.0.1.g27852"/>
</dbReference>
<accession>A0A915JP37</accession>
<sequence>MSTVPENAENVKNTELIKMKDEHKQRQRKQELQYNMKQKFENMVMSFNIKKRVKLSPEKPILERNDQKWERPKRKEGNQENRRKNKKLSIQEYEIMEMIIDHDELIGICELIAYWNLRMDKLSSFLIQQAKHKDKSDTLTQNRSLELDIDDPSSKQADIKSFVGIFQKKWRHFILFFNFWVLTYYIPATK</sequence>
<protein>
    <submittedName>
        <fullName evidence="3">Uncharacterized protein</fullName>
    </submittedName>
</protein>
<feature type="region of interest" description="Disordered" evidence="1">
    <location>
        <begin position="1"/>
        <end position="30"/>
    </location>
</feature>
<name>A0A915JP37_ROMCU</name>
<feature type="compositionally biased region" description="Basic and acidic residues" evidence="1">
    <location>
        <begin position="63"/>
        <end position="82"/>
    </location>
</feature>
<dbReference type="AlphaFoldDB" id="A0A915JP37"/>
<feature type="compositionally biased region" description="Polar residues" evidence="1">
    <location>
        <begin position="1"/>
        <end position="13"/>
    </location>
</feature>
<evidence type="ECO:0000313" key="2">
    <source>
        <dbReference type="Proteomes" id="UP000887565"/>
    </source>
</evidence>
<feature type="region of interest" description="Disordered" evidence="1">
    <location>
        <begin position="63"/>
        <end position="84"/>
    </location>
</feature>
<evidence type="ECO:0000313" key="3">
    <source>
        <dbReference type="WBParaSite" id="nRc.2.0.1.t27852-RA"/>
    </source>
</evidence>